<organism evidence="2 3">
    <name type="scientific">Tanacetum coccineum</name>
    <dbReference type="NCBI Taxonomy" id="301880"/>
    <lineage>
        <taxon>Eukaryota</taxon>
        <taxon>Viridiplantae</taxon>
        <taxon>Streptophyta</taxon>
        <taxon>Embryophyta</taxon>
        <taxon>Tracheophyta</taxon>
        <taxon>Spermatophyta</taxon>
        <taxon>Magnoliopsida</taxon>
        <taxon>eudicotyledons</taxon>
        <taxon>Gunneridae</taxon>
        <taxon>Pentapetalae</taxon>
        <taxon>asterids</taxon>
        <taxon>campanulids</taxon>
        <taxon>Asterales</taxon>
        <taxon>Asteraceae</taxon>
        <taxon>Asteroideae</taxon>
        <taxon>Anthemideae</taxon>
        <taxon>Anthemidinae</taxon>
        <taxon>Tanacetum</taxon>
    </lineage>
</organism>
<reference evidence="2" key="2">
    <citation type="submission" date="2022-01" db="EMBL/GenBank/DDBJ databases">
        <authorList>
            <person name="Yamashiro T."/>
            <person name="Shiraishi A."/>
            <person name="Satake H."/>
            <person name="Nakayama K."/>
        </authorList>
    </citation>
    <scope>NUCLEOTIDE SEQUENCE</scope>
</reference>
<dbReference type="Proteomes" id="UP001151760">
    <property type="component" value="Unassembled WGS sequence"/>
</dbReference>
<feature type="compositionally biased region" description="Basic residues" evidence="1">
    <location>
        <begin position="113"/>
        <end position="128"/>
    </location>
</feature>
<evidence type="ECO:0000313" key="3">
    <source>
        <dbReference type="Proteomes" id="UP001151760"/>
    </source>
</evidence>
<reference evidence="2" key="1">
    <citation type="journal article" date="2022" name="Int. J. Mol. Sci.">
        <title>Draft Genome of Tanacetum Coccineum: Genomic Comparison of Closely Related Tanacetum-Family Plants.</title>
        <authorList>
            <person name="Yamashiro T."/>
            <person name="Shiraishi A."/>
            <person name="Nakayama K."/>
            <person name="Satake H."/>
        </authorList>
    </citation>
    <scope>NUCLEOTIDE SEQUENCE</scope>
</reference>
<name>A0ABQ5HQZ3_9ASTR</name>
<evidence type="ECO:0000256" key="1">
    <source>
        <dbReference type="SAM" id="MobiDB-lite"/>
    </source>
</evidence>
<protein>
    <submittedName>
        <fullName evidence="2">Uncharacterized protein</fullName>
    </submittedName>
</protein>
<proteinExistence type="predicted"/>
<gene>
    <name evidence="2" type="ORF">Tco_1078819</name>
</gene>
<dbReference type="EMBL" id="BQNB010019879">
    <property type="protein sequence ID" value="GJT89974.1"/>
    <property type="molecule type" value="Genomic_DNA"/>
</dbReference>
<sequence>MEGYLVRSIYVDEGATMQVMFEHCFNNLSPSIRAHLTETQTNLVGFLGEELTPTGQDRIRGVVKNRWFVPKDFVEVHRCTGSINVQCQPVLLGSNGHYKKTILQEVQDPASRPSKKQSRSCSAKKKSIGIREKSCGGQAGGIMAQGRKYPTGEMPNIDFISSVSEKGRWRVADVH</sequence>
<evidence type="ECO:0000313" key="2">
    <source>
        <dbReference type="EMBL" id="GJT89974.1"/>
    </source>
</evidence>
<comment type="caution">
    <text evidence="2">The sequence shown here is derived from an EMBL/GenBank/DDBJ whole genome shotgun (WGS) entry which is preliminary data.</text>
</comment>
<accession>A0ABQ5HQZ3</accession>
<keyword evidence="3" id="KW-1185">Reference proteome</keyword>
<feature type="region of interest" description="Disordered" evidence="1">
    <location>
        <begin position="106"/>
        <end position="128"/>
    </location>
</feature>